<dbReference type="InterPro" id="IPR025282">
    <property type="entry name" value="DUF4214"/>
</dbReference>
<dbReference type="Pfam" id="PF13946">
    <property type="entry name" value="DUF4214"/>
    <property type="match status" value="1"/>
</dbReference>
<evidence type="ECO:0000313" key="2">
    <source>
        <dbReference type="EMBL" id="TSH91608.1"/>
    </source>
</evidence>
<dbReference type="RefSeq" id="WP_143949780.1">
    <property type="nucleotide sequence ID" value="NZ_BAABMB010000006.1"/>
</dbReference>
<feature type="domain" description="DUF4214" evidence="1">
    <location>
        <begin position="72"/>
        <end position="109"/>
    </location>
</feature>
<keyword evidence="3" id="KW-1185">Reference proteome</keyword>
<comment type="caution">
    <text evidence="2">The sequence shown here is derived from an EMBL/GenBank/DDBJ whole genome shotgun (WGS) entry which is preliminary data.</text>
</comment>
<dbReference type="InterPro" id="IPR011049">
    <property type="entry name" value="Serralysin-like_metalloprot_C"/>
</dbReference>
<organism evidence="2 3">
    <name type="scientific">Verticiella sediminum</name>
    <dbReference type="NCBI Taxonomy" id="1247510"/>
    <lineage>
        <taxon>Bacteria</taxon>
        <taxon>Pseudomonadati</taxon>
        <taxon>Pseudomonadota</taxon>
        <taxon>Betaproteobacteria</taxon>
        <taxon>Burkholderiales</taxon>
        <taxon>Alcaligenaceae</taxon>
        <taxon>Verticiella</taxon>
    </lineage>
</organism>
<gene>
    <name evidence="2" type="ORF">FOZ76_18580</name>
</gene>
<dbReference type="EMBL" id="VLTJ01000035">
    <property type="protein sequence ID" value="TSH91608.1"/>
    <property type="molecule type" value="Genomic_DNA"/>
</dbReference>
<dbReference type="OrthoDB" id="480426at2"/>
<sequence length="771" mass="80038">MAISIPEAREAVAGLFISYLGRAPEYAAMSYYVGRLQAILGGQEEEDTESAVKALSAEIYQTAGRVGEIPSGANVTHGELVDWVYQNILGRAADAEGRGYWISQLESGNFGPQDLVATVIAAVQGQGEGRDFDYFSNRVEVALEFAKFGNSNPNVLAKLPFDAAQVLAGVNEDSATVDAAFDKLYAARHGGETVYLTPGVDTLEGTSGDDTFVSLPVNPATGQETSTLTAFDSIDGGAGKDTLQIHFVQGTNDTLPANLAVRNVEVIRLVSEDGSGFGESIDAARFAGAQEIWQVGSEATIYNVGAGMTAGFAGFSDENIDVFLADGVGTANIRLEGIGPDDAFDPEIDIDVEGKALGTVNLSGTVVGDDTYVHLDAYVGTKVQTFTLNTEIATLLHIYGYGDTDAAVKTVDASASSGAILYEVDESVSSVKTGSGDDLVVFDSGRGIRAGDTVDAGEGENAVAFLQSTFQTENYDAINSGLANVQTLIFAGEDVAFDASKVANYKTLVVADAEGDGSQATVSNLAADQTLVLVENDGVVFDLDAVQGVQLLNAAADVNVEVAFSKFSYVYLAFGEDGESLGATGGTLALTGTAWAPEISVFAPGGNLSFSNESGKFSTIDASALEASLYIGGMSSAVAETLILGEGVDAMIHLSVGTAAGENSSSIGALDVIEGYNAETGHLWGVNAVDTLVLDSSVDSLLKAYSAAAVFYNAGEYDAEANQVVLFVYGGDTYLYADTYTPDGAAAGYDAQDFAIKLVGEYSQADFAELG</sequence>
<evidence type="ECO:0000259" key="1">
    <source>
        <dbReference type="Pfam" id="PF13946"/>
    </source>
</evidence>
<accession>A0A556AFE5</accession>
<protein>
    <submittedName>
        <fullName evidence="2">DUF4214 domain-containing protein</fullName>
    </submittedName>
</protein>
<evidence type="ECO:0000313" key="3">
    <source>
        <dbReference type="Proteomes" id="UP000318405"/>
    </source>
</evidence>
<dbReference type="SUPFAM" id="SSF51120">
    <property type="entry name" value="beta-Roll"/>
    <property type="match status" value="1"/>
</dbReference>
<proteinExistence type="predicted"/>
<name>A0A556AFE5_9BURK</name>
<dbReference type="AlphaFoldDB" id="A0A556AFE5"/>
<dbReference type="Proteomes" id="UP000318405">
    <property type="component" value="Unassembled WGS sequence"/>
</dbReference>
<reference evidence="2 3" key="1">
    <citation type="submission" date="2019-07" db="EMBL/GenBank/DDBJ databases">
        <title>Qingshengfaniella alkalisoli gen. nov., sp. nov., isolated from saline soil.</title>
        <authorList>
            <person name="Xu L."/>
            <person name="Huang X.-X."/>
            <person name="Sun J.-Q."/>
        </authorList>
    </citation>
    <scope>NUCLEOTIDE SEQUENCE [LARGE SCALE GENOMIC DNA]</scope>
    <source>
        <strain evidence="2 3">DSM 27279</strain>
    </source>
</reference>